<dbReference type="InterPro" id="IPR039537">
    <property type="entry name" value="Retrotran_Ty1/copia-like"/>
</dbReference>
<dbReference type="Pfam" id="PF25597">
    <property type="entry name" value="SH3_retrovirus"/>
    <property type="match status" value="1"/>
</dbReference>
<reference evidence="6 7" key="1">
    <citation type="journal article" date="2018" name="PLoS Genet.">
        <title>Population sequencing reveals clonal diversity and ancestral inbreeding in the grapevine cultivar Chardonnay.</title>
        <authorList>
            <person name="Roach M.J."/>
            <person name="Johnson D.L."/>
            <person name="Bohlmann J."/>
            <person name="van Vuuren H.J."/>
            <person name="Jones S.J."/>
            <person name="Pretorius I.S."/>
            <person name="Schmidt S.A."/>
            <person name="Borneman A.R."/>
        </authorList>
    </citation>
    <scope>NUCLEOTIDE SEQUENCE [LARGE SCALE GENOMIC DNA]</scope>
    <source>
        <strain evidence="7">cv. Chardonnay</strain>
        <tissue evidence="6">Leaf</tissue>
    </source>
</reference>
<dbReference type="EMBL" id="QGNW01000786">
    <property type="protein sequence ID" value="RVW62132.1"/>
    <property type="molecule type" value="Genomic_DNA"/>
</dbReference>
<evidence type="ECO:0000259" key="4">
    <source>
        <dbReference type="Pfam" id="PF07727"/>
    </source>
</evidence>
<dbReference type="InterPro" id="IPR057670">
    <property type="entry name" value="SH3_retrovirus"/>
</dbReference>
<evidence type="ECO:0000256" key="3">
    <source>
        <dbReference type="SAM" id="MobiDB-lite"/>
    </source>
</evidence>
<feature type="domain" description="Retroviral polymerase SH3-like" evidence="5">
    <location>
        <begin position="55"/>
        <end position="116"/>
    </location>
</feature>
<organism evidence="6 7">
    <name type="scientific">Vitis vinifera</name>
    <name type="common">Grape</name>
    <dbReference type="NCBI Taxonomy" id="29760"/>
    <lineage>
        <taxon>Eukaryota</taxon>
        <taxon>Viridiplantae</taxon>
        <taxon>Streptophyta</taxon>
        <taxon>Embryophyta</taxon>
        <taxon>Tracheophyta</taxon>
        <taxon>Spermatophyta</taxon>
        <taxon>Magnoliopsida</taxon>
        <taxon>eudicotyledons</taxon>
        <taxon>Gunneridae</taxon>
        <taxon>Pentapetalae</taxon>
        <taxon>rosids</taxon>
        <taxon>Vitales</taxon>
        <taxon>Vitaceae</taxon>
        <taxon>Viteae</taxon>
        <taxon>Vitis</taxon>
    </lineage>
</organism>
<evidence type="ECO:0000256" key="1">
    <source>
        <dbReference type="ARBA" id="ARBA00022723"/>
    </source>
</evidence>
<protein>
    <submittedName>
        <fullName evidence="6">Retrovirus-related Pol polyprotein from transposon TNT 1-94</fullName>
    </submittedName>
</protein>
<keyword evidence="2" id="KW-0378">Hydrolase</keyword>
<comment type="caution">
    <text evidence="6">The sequence shown here is derived from an EMBL/GenBank/DDBJ whole genome shotgun (WGS) entry which is preliminary data.</text>
</comment>
<evidence type="ECO:0000313" key="7">
    <source>
        <dbReference type="Proteomes" id="UP000288805"/>
    </source>
</evidence>
<dbReference type="GO" id="GO:0046872">
    <property type="term" value="F:metal ion binding"/>
    <property type="evidence" value="ECO:0007669"/>
    <property type="project" value="UniProtKB-KW"/>
</dbReference>
<evidence type="ECO:0000256" key="2">
    <source>
        <dbReference type="ARBA" id="ARBA00022801"/>
    </source>
</evidence>
<keyword evidence="1" id="KW-0479">Metal-binding</keyword>
<dbReference type="AlphaFoldDB" id="A0A438FQA4"/>
<accession>A0A438FQA4</accession>
<dbReference type="PANTHER" id="PTHR42648">
    <property type="entry name" value="TRANSPOSASE, PUTATIVE-RELATED"/>
    <property type="match status" value="1"/>
</dbReference>
<feature type="region of interest" description="Disordered" evidence="3">
    <location>
        <begin position="117"/>
        <end position="178"/>
    </location>
</feature>
<dbReference type="GO" id="GO:0016787">
    <property type="term" value="F:hydrolase activity"/>
    <property type="evidence" value="ECO:0007669"/>
    <property type="project" value="UniProtKB-KW"/>
</dbReference>
<dbReference type="PANTHER" id="PTHR42648:SF28">
    <property type="entry name" value="TRANSPOSON-ENCODED PROTEIN WITH RIBONUCLEASE H-LIKE AND RETROVIRUS ZINC FINGER-LIKE DOMAINS"/>
    <property type="match status" value="1"/>
</dbReference>
<feature type="domain" description="Reverse transcriptase Ty1/copia-type" evidence="4">
    <location>
        <begin position="208"/>
        <end position="284"/>
    </location>
</feature>
<name>A0A438FQA4_VITVI</name>
<dbReference type="Pfam" id="PF07727">
    <property type="entry name" value="RVT_2"/>
    <property type="match status" value="1"/>
</dbReference>
<proteinExistence type="predicted"/>
<dbReference type="InterPro" id="IPR013103">
    <property type="entry name" value="RVT_2"/>
</dbReference>
<dbReference type="Proteomes" id="UP000288805">
    <property type="component" value="Unassembled WGS sequence"/>
</dbReference>
<evidence type="ECO:0000259" key="5">
    <source>
        <dbReference type="Pfam" id="PF25597"/>
    </source>
</evidence>
<evidence type="ECO:0000313" key="6">
    <source>
        <dbReference type="EMBL" id="RVW62132.1"/>
    </source>
</evidence>
<gene>
    <name evidence="6" type="primary">POLX_2011</name>
    <name evidence="6" type="ORF">CK203_064621</name>
</gene>
<feature type="compositionally biased region" description="Acidic residues" evidence="3">
    <location>
        <begin position="162"/>
        <end position="178"/>
    </location>
</feature>
<sequence>MLFHVKLPKSFWGEAMRTAVDLINLSPSYPLEGDIPKRVWTGKFVSFNHLRVFGCRAFVHVPRDERSKLDNKTKQCIFLGYSNEELGYRLWDPTTKKIIKSRDVVFFEDQTIEDLDQVKKPKPFSEEQVDLGPVSPNSMGHNEHREVVQEEQVDTVNRNDESAVDDVEENPTVENDDLEQQQEQAISELPIETQLTRSTRECQPSKRNNIYELMELPKGKRALKNKWVLKRKPEPNRSQLRYKARLVVKGFSQKKDIDFKEIFSPLVKMSSIRVVLGLAASMNLEIE</sequence>